<evidence type="ECO:0000259" key="1">
    <source>
        <dbReference type="PROSITE" id="PS50104"/>
    </source>
</evidence>
<organism evidence="2 3">
    <name type="scientific">Pelagimonas phthalicica</name>
    <dbReference type="NCBI Taxonomy" id="1037362"/>
    <lineage>
        <taxon>Bacteria</taxon>
        <taxon>Pseudomonadati</taxon>
        <taxon>Pseudomonadota</taxon>
        <taxon>Alphaproteobacteria</taxon>
        <taxon>Rhodobacterales</taxon>
        <taxon>Roseobacteraceae</taxon>
        <taxon>Pelagimonas</taxon>
    </lineage>
</organism>
<evidence type="ECO:0000313" key="2">
    <source>
        <dbReference type="EMBL" id="SMX29527.1"/>
    </source>
</evidence>
<dbReference type="Proteomes" id="UP000225972">
    <property type="component" value="Unassembled WGS sequence"/>
</dbReference>
<dbReference type="InterPro" id="IPR000157">
    <property type="entry name" value="TIR_dom"/>
</dbReference>
<gene>
    <name evidence="2" type="ORF">TRP8649_03663</name>
</gene>
<dbReference type="EMBL" id="FXXP01000002">
    <property type="protein sequence ID" value="SMX29527.1"/>
    <property type="molecule type" value="Genomic_DNA"/>
</dbReference>
<keyword evidence="3" id="KW-1185">Reference proteome</keyword>
<dbReference type="PROSITE" id="PS50104">
    <property type="entry name" value="TIR"/>
    <property type="match status" value="1"/>
</dbReference>
<reference evidence="3" key="1">
    <citation type="submission" date="2017-05" db="EMBL/GenBank/DDBJ databases">
        <authorList>
            <person name="Rodrigo-Torres L."/>
            <person name="Arahal R. D."/>
            <person name="Lucena T."/>
        </authorList>
    </citation>
    <scope>NUCLEOTIDE SEQUENCE [LARGE SCALE GENOMIC DNA]</scope>
    <source>
        <strain evidence="3">CECT 8649</strain>
    </source>
</reference>
<dbReference type="InterPro" id="IPR035897">
    <property type="entry name" value="Toll_tir_struct_dom_sf"/>
</dbReference>
<dbReference type="Pfam" id="PF13676">
    <property type="entry name" value="TIR_2"/>
    <property type="match status" value="1"/>
</dbReference>
<accession>A0A238JHB0</accession>
<evidence type="ECO:0000313" key="3">
    <source>
        <dbReference type="Proteomes" id="UP000225972"/>
    </source>
</evidence>
<sequence>MQATHPLAAVHQSALDQDAFEERAAIMEFEAQLSRAKAEKLALQAILERGGLRGGLSSVAKHGFIYAMSHRLFSGWIDKRPRSVVALCEIVFIVYATVSRPFIAVTKPFQVFFSYATDDWNSAVDSEDLQFVFNHLEGETNRSLIGKSCALWQDRNRLKWGEAWRKELHKTGETSAFFIPLVSHAWLSSDYCLWEFEIFRNATKSCEGPGRILPLLLKPMSDADVAAMSDEQKTAYEALRAIQMQVWPDLKSLLDSGPKPLLAKLSRELKDRIMILDATPTTLRETNESNPTAPQPAPVSAISVETVPPISGAIDYGRDQDNGVLMELATTGYAKARFDGGEVLFHLSGFFLKVEATGGTPTNPNANFLHGWSGPLAQVHQVGALHCYTLMVEANKTPMAGAPLADPDMGPVTRLFDLEPHEGEEVSISVKAVLEWECVQIATPEVDLPKPVQDMQRKVVDLLMRKQREDTPLKGWSDAK</sequence>
<dbReference type="OrthoDB" id="9147462at2"/>
<dbReference type="SUPFAM" id="SSF52200">
    <property type="entry name" value="Toll/Interleukin receptor TIR domain"/>
    <property type="match status" value="1"/>
</dbReference>
<proteinExistence type="predicted"/>
<dbReference type="AlphaFoldDB" id="A0A238JHB0"/>
<feature type="domain" description="TIR" evidence="1">
    <location>
        <begin position="107"/>
        <end position="254"/>
    </location>
</feature>
<dbReference type="GO" id="GO:0007165">
    <property type="term" value="P:signal transduction"/>
    <property type="evidence" value="ECO:0007669"/>
    <property type="project" value="InterPro"/>
</dbReference>
<protein>
    <recommendedName>
        <fullName evidence="1">TIR domain-containing protein</fullName>
    </recommendedName>
</protein>
<dbReference type="Gene3D" id="3.40.50.10140">
    <property type="entry name" value="Toll/interleukin-1 receptor homology (TIR) domain"/>
    <property type="match status" value="1"/>
</dbReference>
<name>A0A238JHB0_9RHOB</name>